<evidence type="ECO:0000259" key="9">
    <source>
        <dbReference type="PROSITE" id="PS51194"/>
    </source>
</evidence>
<evidence type="ECO:0000256" key="4">
    <source>
        <dbReference type="ARBA" id="ARBA00022806"/>
    </source>
</evidence>
<evidence type="ECO:0000313" key="10">
    <source>
        <dbReference type="EMBL" id="CCA74006.1"/>
    </source>
</evidence>
<reference evidence="10 11" key="1">
    <citation type="journal article" date="2011" name="PLoS Pathog.">
        <title>Endophytic Life Strategies Decoded by Genome and Transcriptome Analyses of the Mutualistic Root Symbiont Piriformospora indica.</title>
        <authorList>
            <person name="Zuccaro A."/>
            <person name="Lahrmann U."/>
            <person name="Guldener U."/>
            <person name="Langen G."/>
            <person name="Pfiffi S."/>
            <person name="Biedenkopf D."/>
            <person name="Wong P."/>
            <person name="Samans B."/>
            <person name="Grimm C."/>
            <person name="Basiewicz M."/>
            <person name="Murat C."/>
            <person name="Martin F."/>
            <person name="Kogel K.H."/>
        </authorList>
    </citation>
    <scope>NUCLEOTIDE SEQUENCE [LARGE SCALE GENOMIC DNA]</scope>
    <source>
        <strain evidence="10 11">DSM 11827</strain>
    </source>
</reference>
<evidence type="ECO:0000256" key="6">
    <source>
        <dbReference type="ARBA" id="ARBA00047984"/>
    </source>
</evidence>
<gene>
    <name evidence="10" type="ORF">PIIN_07960</name>
</gene>
<dbReference type="GO" id="GO:0003676">
    <property type="term" value="F:nucleic acid binding"/>
    <property type="evidence" value="ECO:0007669"/>
    <property type="project" value="InterPro"/>
</dbReference>
<dbReference type="GO" id="GO:0016787">
    <property type="term" value="F:hydrolase activity"/>
    <property type="evidence" value="ECO:0007669"/>
    <property type="project" value="UniProtKB-KW"/>
</dbReference>
<keyword evidence="5" id="KW-0067">ATP-binding</keyword>
<dbReference type="EMBL" id="CAFZ01000271">
    <property type="protein sequence ID" value="CCA74006.1"/>
    <property type="molecule type" value="Genomic_DNA"/>
</dbReference>
<dbReference type="OrthoDB" id="10256233at2759"/>
<dbReference type="SUPFAM" id="SSF52540">
    <property type="entry name" value="P-loop containing nucleoside triphosphate hydrolases"/>
    <property type="match status" value="1"/>
</dbReference>
<sequence>MAGLGVAHCLRLQTRSVLLPGLREQYLLAGFHSSALVSGGGPRNPEHKAAARKKKRIQKERRKQQAIIHGSDVRLAKPDQIVPAGVKGKKKQLNSPRNSDAPSRHQNHASKSKLGARGIRNENVERSLQYKDDGFTAGIDDFTMNETSNSSSRSRRTKRNQKQEPAMEMSRESLPHAESSLMANNVTQFSSVPLNTGLVESLADNLGPHVTPTDIQKLSLSHFFKRNPGSSDRSPIVQRDVPQSMTLLASQTGSGKSIAYLLPMLHSIKWRELKSEDEGSSSANRTLWAPKGLILAPTHELARQLSRFAKGLCHNIKLRVLCLSQENKSVKPSSFDDMGLSHLPLEKAAGEFEIHPETLLAARGQANQRPIDVLVGTTSRVLDLSRGRQWRDELEKLMTRNPWEKDDVDATQLQGRMNPPGWKPSLDLSQVDWVVMDEADVVYGADFVHSTELLLNDIQAAKQRLPLSKPGQGPPTAPYPFNLVLCTATIPNSLNQYITNHYSSMERLTSIQLHNLPRSITPEHVPFTGGDRAADVAARLRAVLREDKMQYNPSGEQSKVLIFCNKSSKAENLAKYLTEHDIPAIALVRQVESGQRRKNSDKKIESFMKGTSAQSEGGKSGETKGDAAAPRVLVTTSLLSRGLDFDESVRHVFIVDEPRSMVDFIHRAGRTGRAGERGKVVIFSKSRGRGSQRSQTGLRGEIFDKLGLRPRKVVRRPADAFAW</sequence>
<evidence type="ECO:0000256" key="7">
    <source>
        <dbReference type="SAM" id="MobiDB-lite"/>
    </source>
</evidence>
<dbReference type="PANTHER" id="PTHR47960">
    <property type="entry name" value="DEAD-BOX ATP-DEPENDENT RNA HELICASE 50"/>
    <property type="match status" value="1"/>
</dbReference>
<comment type="catalytic activity">
    <reaction evidence="6">
        <text>ATP + H2O = ADP + phosphate + H(+)</text>
        <dbReference type="Rhea" id="RHEA:13065"/>
        <dbReference type="ChEBI" id="CHEBI:15377"/>
        <dbReference type="ChEBI" id="CHEBI:15378"/>
        <dbReference type="ChEBI" id="CHEBI:30616"/>
        <dbReference type="ChEBI" id="CHEBI:43474"/>
        <dbReference type="ChEBI" id="CHEBI:456216"/>
        <dbReference type="EC" id="3.6.4.13"/>
    </reaction>
</comment>
<dbReference type="Pfam" id="PF00270">
    <property type="entry name" value="DEAD"/>
    <property type="match status" value="1"/>
</dbReference>
<accession>G4TRR3</accession>
<keyword evidence="2" id="KW-0547">Nucleotide-binding</keyword>
<feature type="region of interest" description="Disordered" evidence="7">
    <location>
        <begin position="592"/>
        <end position="627"/>
    </location>
</feature>
<dbReference type="AlphaFoldDB" id="G4TRR3"/>
<dbReference type="OMA" id="HSTIDFI"/>
<dbReference type="InterPro" id="IPR011545">
    <property type="entry name" value="DEAD/DEAH_box_helicase_dom"/>
</dbReference>
<dbReference type="HOGENOM" id="CLU_003041_18_1_1"/>
<dbReference type="EC" id="3.6.4.13" evidence="1"/>
<protein>
    <recommendedName>
        <fullName evidence="1">RNA helicase</fullName>
        <ecNumber evidence="1">3.6.4.13</ecNumber>
    </recommendedName>
</protein>
<dbReference type="GO" id="GO:0003724">
    <property type="term" value="F:RNA helicase activity"/>
    <property type="evidence" value="ECO:0007669"/>
    <property type="project" value="UniProtKB-EC"/>
</dbReference>
<dbReference type="Gene3D" id="3.40.50.300">
    <property type="entry name" value="P-loop containing nucleotide triphosphate hydrolases"/>
    <property type="match status" value="2"/>
</dbReference>
<dbReference type="InParanoid" id="G4TRR3"/>
<evidence type="ECO:0000256" key="2">
    <source>
        <dbReference type="ARBA" id="ARBA00022741"/>
    </source>
</evidence>
<comment type="caution">
    <text evidence="10">The sequence shown here is derived from an EMBL/GenBank/DDBJ whole genome shotgun (WGS) entry which is preliminary data.</text>
</comment>
<dbReference type="InterPro" id="IPR027417">
    <property type="entry name" value="P-loop_NTPase"/>
</dbReference>
<evidence type="ECO:0000259" key="8">
    <source>
        <dbReference type="PROSITE" id="PS51192"/>
    </source>
</evidence>
<proteinExistence type="predicted"/>
<dbReference type="SMART" id="SM00490">
    <property type="entry name" value="HELICc"/>
    <property type="match status" value="1"/>
</dbReference>
<keyword evidence="11" id="KW-1185">Reference proteome</keyword>
<dbReference type="Pfam" id="PF00271">
    <property type="entry name" value="Helicase_C"/>
    <property type="match status" value="1"/>
</dbReference>
<name>G4TRR3_SERID</name>
<dbReference type="InterPro" id="IPR014001">
    <property type="entry name" value="Helicase_ATP-bd"/>
</dbReference>
<dbReference type="InterPro" id="IPR001650">
    <property type="entry name" value="Helicase_C-like"/>
</dbReference>
<dbReference type="eggNOG" id="KOG0335">
    <property type="taxonomic scope" value="Eukaryota"/>
</dbReference>
<evidence type="ECO:0000256" key="3">
    <source>
        <dbReference type="ARBA" id="ARBA00022801"/>
    </source>
</evidence>
<evidence type="ECO:0000256" key="1">
    <source>
        <dbReference type="ARBA" id="ARBA00012552"/>
    </source>
</evidence>
<evidence type="ECO:0000313" key="11">
    <source>
        <dbReference type="Proteomes" id="UP000007148"/>
    </source>
</evidence>
<feature type="domain" description="Helicase C-terminal" evidence="9">
    <location>
        <begin position="535"/>
        <end position="714"/>
    </location>
</feature>
<keyword evidence="3" id="KW-0378">Hydrolase</keyword>
<feature type="region of interest" description="Disordered" evidence="7">
    <location>
        <begin position="56"/>
        <end position="171"/>
    </location>
</feature>
<feature type="compositionally biased region" description="Basic and acidic residues" evidence="7">
    <location>
        <begin position="119"/>
        <end position="134"/>
    </location>
</feature>
<dbReference type="PROSITE" id="PS51194">
    <property type="entry name" value="HELICASE_CTER"/>
    <property type="match status" value="1"/>
</dbReference>
<dbReference type="CDD" id="cd18787">
    <property type="entry name" value="SF2_C_DEAD"/>
    <property type="match status" value="1"/>
</dbReference>
<dbReference type="STRING" id="1109443.G4TRR3"/>
<keyword evidence="4" id="KW-0347">Helicase</keyword>
<evidence type="ECO:0000256" key="5">
    <source>
        <dbReference type="ARBA" id="ARBA00022840"/>
    </source>
</evidence>
<dbReference type="SMART" id="SM00487">
    <property type="entry name" value="DEXDc"/>
    <property type="match status" value="1"/>
</dbReference>
<feature type="domain" description="Helicase ATP-binding" evidence="8">
    <location>
        <begin position="237"/>
        <end position="508"/>
    </location>
</feature>
<dbReference type="GO" id="GO:0005524">
    <property type="term" value="F:ATP binding"/>
    <property type="evidence" value="ECO:0007669"/>
    <property type="project" value="UniProtKB-KW"/>
</dbReference>
<dbReference type="Proteomes" id="UP000007148">
    <property type="component" value="Unassembled WGS sequence"/>
</dbReference>
<organism evidence="10 11">
    <name type="scientific">Serendipita indica (strain DSM 11827)</name>
    <name type="common">Root endophyte fungus</name>
    <name type="synonym">Piriformospora indica</name>
    <dbReference type="NCBI Taxonomy" id="1109443"/>
    <lineage>
        <taxon>Eukaryota</taxon>
        <taxon>Fungi</taxon>
        <taxon>Dikarya</taxon>
        <taxon>Basidiomycota</taxon>
        <taxon>Agaricomycotina</taxon>
        <taxon>Agaricomycetes</taxon>
        <taxon>Sebacinales</taxon>
        <taxon>Serendipitaceae</taxon>
        <taxon>Serendipita</taxon>
    </lineage>
</organism>
<dbReference type="PROSITE" id="PS51192">
    <property type="entry name" value="HELICASE_ATP_BIND_1"/>
    <property type="match status" value="1"/>
</dbReference>